<gene>
    <name evidence="1" type="ORF">Mame_02137</name>
</gene>
<dbReference type="Proteomes" id="UP000191135">
    <property type="component" value="Chromosome"/>
</dbReference>
<dbReference type="SUPFAM" id="SSF51556">
    <property type="entry name" value="Metallo-dependent hydrolases"/>
    <property type="match status" value="1"/>
</dbReference>
<dbReference type="EMBL" id="CP020330">
    <property type="protein sequence ID" value="AQZ51475.1"/>
    <property type="molecule type" value="Genomic_DNA"/>
</dbReference>
<dbReference type="KEGG" id="mmed:Mame_02137"/>
<dbReference type="eggNOG" id="COG2355">
    <property type="taxonomic scope" value="Bacteria"/>
</dbReference>
<sequence>MTTPLDDIDHLLTGAIDLDCRTGPSLEPRHFTHDYAAEEAAAAGMAAVAFRDDFYPTTPVAAILEKTVYADLPLKLLSGVVLNNYVGGLNPYAVEHELKLGGRIIWMPTISAANHLRMAYRSNDDGPAMRPREALSVLDTKGAITAPVREILEITAQHDAVLASGHLHISEILPLFEAARAAGVRRMLVNQPLHYAGATLADIEELARDGAFIELTAAAFIESPDRRHPPGVLTSVIAAASPERIVFSSGLGHTGNLKPVEGLRALIGLCLQHGIAQEDMTMMLAKNAAQLMGLTQDR</sequence>
<proteinExistence type="predicted"/>
<reference evidence="1 2" key="1">
    <citation type="submission" date="2017-03" db="EMBL/GenBank/DDBJ databases">
        <title>Foreign affairs: Plasmid Transfer between Roseobacters and Rhizobia.</title>
        <authorList>
            <person name="Bartling P."/>
            <person name="Bunk B."/>
            <person name="Overmann J."/>
            <person name="Brinkmann H."/>
            <person name="Petersen J."/>
        </authorList>
    </citation>
    <scope>NUCLEOTIDE SEQUENCE [LARGE SCALE GENOMIC DNA]</scope>
    <source>
        <strain evidence="1 2">MACL11</strain>
    </source>
</reference>
<evidence type="ECO:0000313" key="2">
    <source>
        <dbReference type="Proteomes" id="UP000191135"/>
    </source>
</evidence>
<dbReference type="InterPro" id="IPR046249">
    <property type="entry name" value="DUF6282"/>
</dbReference>
<dbReference type="InterPro" id="IPR032466">
    <property type="entry name" value="Metal_Hydrolase"/>
</dbReference>
<dbReference type="STRING" id="1122214.Mame_02137"/>
<evidence type="ECO:0000313" key="1">
    <source>
        <dbReference type="EMBL" id="AQZ51475.1"/>
    </source>
</evidence>
<name>A0A1U9Z1A4_9HYPH</name>
<accession>A0A1U9Z1A4</accession>
<protein>
    <recommendedName>
        <fullName evidence="3">Metal-dependent hydrolase of the TIM-barrel fold protein</fullName>
    </recommendedName>
</protein>
<dbReference type="AlphaFoldDB" id="A0A1U9Z1A4"/>
<organism evidence="1 2">
    <name type="scientific">Martelella mediterranea DSM 17316</name>
    <dbReference type="NCBI Taxonomy" id="1122214"/>
    <lineage>
        <taxon>Bacteria</taxon>
        <taxon>Pseudomonadati</taxon>
        <taxon>Pseudomonadota</taxon>
        <taxon>Alphaproteobacteria</taxon>
        <taxon>Hyphomicrobiales</taxon>
        <taxon>Aurantimonadaceae</taxon>
        <taxon>Martelella</taxon>
    </lineage>
</organism>
<dbReference type="RefSeq" id="WP_018062656.1">
    <property type="nucleotide sequence ID" value="NZ_AQWH01000001.1"/>
</dbReference>
<keyword evidence="2" id="KW-1185">Reference proteome</keyword>
<dbReference type="OrthoDB" id="9789440at2"/>
<evidence type="ECO:0008006" key="3">
    <source>
        <dbReference type="Google" id="ProtNLM"/>
    </source>
</evidence>
<dbReference type="Pfam" id="PF19799">
    <property type="entry name" value="DUF6282"/>
    <property type="match status" value="1"/>
</dbReference>